<dbReference type="AlphaFoldDB" id="A0A1R4EUE9"/>
<dbReference type="Pfam" id="PF04018">
    <property type="entry name" value="VCA0040-like"/>
    <property type="match status" value="1"/>
</dbReference>
<accession>A0A1R4EUE9</accession>
<feature type="transmembrane region" description="Helical" evidence="1">
    <location>
        <begin position="264"/>
        <end position="284"/>
    </location>
</feature>
<dbReference type="EMBL" id="FUHU01000004">
    <property type="protein sequence ID" value="SJM47206.1"/>
    <property type="molecule type" value="Genomic_DNA"/>
</dbReference>
<gene>
    <name evidence="2" type="ORF">CZ674_00900</name>
</gene>
<evidence type="ECO:0000313" key="3">
    <source>
        <dbReference type="Proteomes" id="UP000195787"/>
    </source>
</evidence>
<dbReference type="PANTHER" id="PTHR37308">
    <property type="entry name" value="INTEGRAL MEMBRANE PROTEIN"/>
    <property type="match status" value="1"/>
</dbReference>
<name>A0A1R4EUE9_9MICO</name>
<dbReference type="PANTHER" id="PTHR37308:SF1">
    <property type="entry name" value="POLYPRENYL-PHOSPHATE TRANSPORTER"/>
    <property type="match status" value="1"/>
</dbReference>
<proteinExistence type="predicted"/>
<feature type="transmembrane region" description="Helical" evidence="1">
    <location>
        <begin position="201"/>
        <end position="219"/>
    </location>
</feature>
<feature type="transmembrane region" description="Helical" evidence="1">
    <location>
        <begin position="231"/>
        <end position="252"/>
    </location>
</feature>
<organism evidence="2 3">
    <name type="scientific">Agrococcus casei LMG 22410</name>
    <dbReference type="NCBI Taxonomy" id="1255656"/>
    <lineage>
        <taxon>Bacteria</taxon>
        <taxon>Bacillati</taxon>
        <taxon>Actinomycetota</taxon>
        <taxon>Actinomycetes</taxon>
        <taxon>Micrococcales</taxon>
        <taxon>Microbacteriaceae</taxon>
        <taxon>Agrococcus</taxon>
    </lineage>
</organism>
<keyword evidence="3" id="KW-1185">Reference proteome</keyword>
<protein>
    <submittedName>
        <fullName evidence="2">Membrane protein</fullName>
    </submittedName>
</protein>
<dbReference type="InterPro" id="IPR007163">
    <property type="entry name" value="VCA0040-like"/>
</dbReference>
<feature type="transmembrane region" description="Helical" evidence="1">
    <location>
        <begin position="75"/>
        <end position="97"/>
    </location>
</feature>
<feature type="transmembrane region" description="Helical" evidence="1">
    <location>
        <begin position="161"/>
        <end position="189"/>
    </location>
</feature>
<dbReference type="RefSeq" id="WP_200810021.1">
    <property type="nucleotide sequence ID" value="NZ_FUHU01000004.1"/>
</dbReference>
<evidence type="ECO:0000313" key="2">
    <source>
        <dbReference type="EMBL" id="SJM47206.1"/>
    </source>
</evidence>
<keyword evidence="1" id="KW-0812">Transmembrane</keyword>
<sequence>MSWFTSFLRGGAVGTTEALPGISGGTVALIVRLYDDLIQGAGHVFGGIRLTVADGIRGRGTARAQTRFAKVNWPVMVPALIGMAVFLGIAIVLIEPIVTSHTQIVYAIFFGLVLGSLPVPYQESKSRWRMRDYGLAVVAAAAAFFVMGLPQTQFEPHLWVVFFGAAVAICALVIPGLSGSFILLTLGLYEPTLSAVKSLDFVYIASFMAGAAVGLASFVKMLQHLLTNHRHVTLVVLTGLMAGSLRALWPWGPAATENGGADSPLWVIVAMIAGFVAVTALLLWERRQVGARPLQD</sequence>
<evidence type="ECO:0000256" key="1">
    <source>
        <dbReference type="SAM" id="Phobius"/>
    </source>
</evidence>
<feature type="transmembrane region" description="Helical" evidence="1">
    <location>
        <begin position="104"/>
        <end position="121"/>
    </location>
</feature>
<keyword evidence="1" id="KW-0472">Membrane</keyword>
<dbReference type="GeneID" id="303171762"/>
<dbReference type="Proteomes" id="UP000195787">
    <property type="component" value="Unassembled WGS sequence"/>
</dbReference>
<keyword evidence="1" id="KW-1133">Transmembrane helix</keyword>
<reference evidence="2 3" key="1">
    <citation type="submission" date="2017-02" db="EMBL/GenBank/DDBJ databases">
        <authorList>
            <person name="Peterson S.W."/>
        </authorList>
    </citation>
    <scope>NUCLEOTIDE SEQUENCE [LARGE SCALE GENOMIC DNA]</scope>
    <source>
        <strain evidence="2 3">LMG 22410</strain>
    </source>
</reference>